<keyword evidence="2" id="KW-1185">Reference proteome</keyword>
<protein>
    <submittedName>
        <fullName evidence="1">Uncharacterized protein</fullName>
    </submittedName>
</protein>
<comment type="caution">
    <text evidence="1">The sequence shown here is derived from an EMBL/GenBank/DDBJ whole genome shotgun (WGS) entry which is preliminary data.</text>
</comment>
<dbReference type="Proteomes" id="UP001165492">
    <property type="component" value="Unassembled WGS sequence"/>
</dbReference>
<reference evidence="1" key="1">
    <citation type="submission" date="2021-11" db="EMBL/GenBank/DDBJ databases">
        <title>Description of a new species Pelosinus isolated from the bottom sediments of Lake Baikal.</title>
        <authorList>
            <person name="Zakharyuk A."/>
        </authorList>
    </citation>
    <scope>NUCLEOTIDE SEQUENCE</scope>
    <source>
        <strain evidence="1">Bkl1</strain>
    </source>
</reference>
<sequence length="77" mass="8605">MTIPTILVIIHNGSEEELLHQENSPLFNTLPKDIEDLAPNFKIAIDGNTYAVIAADTEPKLDREMNVVGTYVILRVE</sequence>
<proteinExistence type="predicted"/>
<evidence type="ECO:0000313" key="2">
    <source>
        <dbReference type="Proteomes" id="UP001165492"/>
    </source>
</evidence>
<gene>
    <name evidence="1" type="ORF">LMF89_25490</name>
</gene>
<name>A0ABS8HZV9_9FIRM</name>
<organism evidence="1 2">
    <name type="scientific">Pelosinus baikalensis</name>
    <dbReference type="NCBI Taxonomy" id="2892015"/>
    <lineage>
        <taxon>Bacteria</taxon>
        <taxon>Bacillati</taxon>
        <taxon>Bacillota</taxon>
        <taxon>Negativicutes</taxon>
        <taxon>Selenomonadales</taxon>
        <taxon>Sporomusaceae</taxon>
        <taxon>Pelosinus</taxon>
    </lineage>
</organism>
<dbReference type="EMBL" id="JAJHJB010000099">
    <property type="protein sequence ID" value="MCC5468693.1"/>
    <property type="molecule type" value="Genomic_DNA"/>
</dbReference>
<dbReference type="RefSeq" id="WP_229537551.1">
    <property type="nucleotide sequence ID" value="NZ_JAJHJB010000099.1"/>
</dbReference>
<accession>A0ABS8HZV9</accession>
<evidence type="ECO:0000313" key="1">
    <source>
        <dbReference type="EMBL" id="MCC5468693.1"/>
    </source>
</evidence>